<dbReference type="PANTHER" id="PTHR30620">
    <property type="entry name" value="PERIPLASMIC BETA-GLUCOSIDASE-RELATED"/>
    <property type="match status" value="1"/>
</dbReference>
<dbReference type="EMBL" id="VFMN01000001">
    <property type="protein sequence ID" value="TQJ08087.1"/>
    <property type="molecule type" value="Genomic_DNA"/>
</dbReference>
<dbReference type="Proteomes" id="UP000317893">
    <property type="component" value="Unassembled WGS sequence"/>
</dbReference>
<name>A0A542DYC3_9MICO</name>
<dbReference type="PRINTS" id="PR00133">
    <property type="entry name" value="GLHYDRLASE3"/>
</dbReference>
<feature type="region of interest" description="Disordered" evidence="7">
    <location>
        <begin position="572"/>
        <end position="593"/>
    </location>
</feature>
<proteinExistence type="inferred from homology"/>
<dbReference type="Gene3D" id="3.20.20.300">
    <property type="entry name" value="Glycoside hydrolase, family 3, N-terminal domain"/>
    <property type="match status" value="1"/>
</dbReference>
<accession>A0A542DYC3</accession>
<dbReference type="InterPro" id="IPR026891">
    <property type="entry name" value="Fn3-like"/>
</dbReference>
<evidence type="ECO:0000256" key="1">
    <source>
        <dbReference type="ARBA" id="ARBA00000448"/>
    </source>
</evidence>
<evidence type="ECO:0000256" key="5">
    <source>
        <dbReference type="ARBA" id="ARBA00022801"/>
    </source>
</evidence>
<dbReference type="InterPro" id="IPR051915">
    <property type="entry name" value="Cellulose_Degrad_GH3"/>
</dbReference>
<evidence type="ECO:0000256" key="4">
    <source>
        <dbReference type="ARBA" id="ARBA00022729"/>
    </source>
</evidence>
<evidence type="ECO:0000259" key="8">
    <source>
        <dbReference type="SMART" id="SM01217"/>
    </source>
</evidence>
<feature type="domain" description="Fibronectin type III-like" evidence="8">
    <location>
        <begin position="657"/>
        <end position="726"/>
    </location>
</feature>
<organism evidence="9 10">
    <name type="scientific">Lapillicoccus jejuensis</name>
    <dbReference type="NCBI Taxonomy" id="402171"/>
    <lineage>
        <taxon>Bacteria</taxon>
        <taxon>Bacillati</taxon>
        <taxon>Actinomycetota</taxon>
        <taxon>Actinomycetes</taxon>
        <taxon>Micrococcales</taxon>
        <taxon>Intrasporangiaceae</taxon>
        <taxon>Lapillicoccus</taxon>
    </lineage>
</organism>
<dbReference type="SUPFAM" id="SSF52279">
    <property type="entry name" value="Beta-D-glucan exohydrolase, C-terminal domain"/>
    <property type="match status" value="1"/>
</dbReference>
<keyword evidence="4" id="KW-0732">Signal</keyword>
<dbReference type="EC" id="3.2.1.21" evidence="3"/>
<comment type="similarity">
    <text evidence="2">Belongs to the glycosyl hydrolase 3 family.</text>
</comment>
<dbReference type="InterPro" id="IPR002772">
    <property type="entry name" value="Glyco_hydro_3_C"/>
</dbReference>
<dbReference type="Gene3D" id="2.60.40.10">
    <property type="entry name" value="Immunoglobulins"/>
    <property type="match status" value="1"/>
</dbReference>
<dbReference type="OrthoDB" id="3187421at2"/>
<dbReference type="InterPro" id="IPR017853">
    <property type="entry name" value="GH"/>
</dbReference>
<keyword evidence="5" id="KW-0378">Hydrolase</keyword>
<evidence type="ECO:0000313" key="9">
    <source>
        <dbReference type="EMBL" id="TQJ08087.1"/>
    </source>
</evidence>
<comment type="caution">
    <text evidence="9">The sequence shown here is derived from an EMBL/GenBank/DDBJ whole genome shotgun (WGS) entry which is preliminary data.</text>
</comment>
<dbReference type="Pfam" id="PF01915">
    <property type="entry name" value="Glyco_hydro_3_C"/>
    <property type="match status" value="1"/>
</dbReference>
<dbReference type="InterPro" id="IPR036962">
    <property type="entry name" value="Glyco_hydro_3_N_sf"/>
</dbReference>
<dbReference type="Pfam" id="PF00933">
    <property type="entry name" value="Glyco_hydro_3"/>
    <property type="match status" value="1"/>
</dbReference>
<evidence type="ECO:0000313" key="10">
    <source>
        <dbReference type="Proteomes" id="UP000317893"/>
    </source>
</evidence>
<protein>
    <recommendedName>
        <fullName evidence="3">beta-glucosidase</fullName>
        <ecNumber evidence="3">3.2.1.21</ecNumber>
    </recommendedName>
</protein>
<evidence type="ECO:0000256" key="7">
    <source>
        <dbReference type="SAM" id="MobiDB-lite"/>
    </source>
</evidence>
<evidence type="ECO:0000256" key="2">
    <source>
        <dbReference type="ARBA" id="ARBA00005336"/>
    </source>
</evidence>
<dbReference type="InterPro" id="IPR036881">
    <property type="entry name" value="Glyco_hydro_3_C_sf"/>
</dbReference>
<dbReference type="InterPro" id="IPR001764">
    <property type="entry name" value="Glyco_hydro_3_N"/>
</dbReference>
<keyword evidence="6" id="KW-0326">Glycosidase</keyword>
<dbReference type="InterPro" id="IPR013783">
    <property type="entry name" value="Ig-like_fold"/>
</dbReference>
<comment type="catalytic activity">
    <reaction evidence="1">
        <text>Hydrolysis of terminal, non-reducing beta-D-glucosyl residues with release of beta-D-glucose.</text>
        <dbReference type="EC" id="3.2.1.21"/>
    </reaction>
</comment>
<dbReference type="SMART" id="SM01217">
    <property type="entry name" value="Fn3_like"/>
    <property type="match status" value="1"/>
</dbReference>
<dbReference type="RefSeq" id="WP_141847547.1">
    <property type="nucleotide sequence ID" value="NZ_BAAAPR010000002.1"/>
</dbReference>
<evidence type="ECO:0000256" key="3">
    <source>
        <dbReference type="ARBA" id="ARBA00012744"/>
    </source>
</evidence>
<dbReference type="Gene3D" id="3.40.50.1700">
    <property type="entry name" value="Glycoside hydrolase family 3 C-terminal domain"/>
    <property type="match status" value="1"/>
</dbReference>
<dbReference type="Pfam" id="PF14310">
    <property type="entry name" value="Fn3-like"/>
    <property type="match status" value="1"/>
</dbReference>
<dbReference type="GO" id="GO:0009251">
    <property type="term" value="P:glucan catabolic process"/>
    <property type="evidence" value="ECO:0007669"/>
    <property type="project" value="TreeGrafter"/>
</dbReference>
<dbReference type="AlphaFoldDB" id="A0A542DYC3"/>
<reference evidence="9 10" key="1">
    <citation type="submission" date="2019-06" db="EMBL/GenBank/DDBJ databases">
        <title>Sequencing the genomes of 1000 actinobacteria strains.</title>
        <authorList>
            <person name="Klenk H.-P."/>
        </authorList>
    </citation>
    <scope>NUCLEOTIDE SEQUENCE [LARGE SCALE GENOMIC DNA]</scope>
    <source>
        <strain evidence="9 10">DSM 18607</strain>
    </source>
</reference>
<dbReference type="SUPFAM" id="SSF51445">
    <property type="entry name" value="(Trans)glycosidases"/>
    <property type="match status" value="1"/>
</dbReference>
<sequence length="740" mass="80050">MTPTRRTATAPDRPWLDPALDVERRVDLLVDAMTTEEKAAQLTQVDNLEPGRDADLLRRGVGSSLYASGATAGNVRDGGVLASAVDECQRLAVEGSRLGVPVLFGRDVIHGHRTVAPIPLGLAATFDVDLLRRVSALAAREASTEGVAWTFAPMMDISEEPRWGRVAESLGESPVLAGRLAAAMVEGFQGTARERRDGAREQQGGRPTLGATAKHYVGYGLVQGGRDYDTVTVGENTLRNLHLRPFRDAVDAGVMAVMAAFNDVDGVPMHAHRHLLRDVLKGEWGFDGVVVADWNGIGQLVNQGVAADLRDAARQALLAGVDLDMCSGAYLDHLPDLVEDGEVPLDLVDDAVRRVLRMKLRLGLFESPYTDPSRTLAAPGPQERALAREAAARSMVLVKNDGLLPLHANIGKIHLAGPFVHDGDALLGTWVLDGRGEEVVTPAQAFAERLAAEDLVVSDGRFSDVAMSMVREAEVTVAVVGEHRSRSGEDRCISTLELPAGQLEVLEEMAGLGKPLVVVVHTGRPLELGRVLELADAVLVAWHPGTEAGHALTDVVFGDVSPSGRLPMTFPRTVGHIPSSSHERPTGRPIDRDRDRQLGRYLNSLVFPELTFGYGLTYTHMEYGDLEASRTTLPVKGNGSVSVSVEVTNTGVRAGREVVQLYVRDLVADVTRPLVELADWRVVDLEPGESTKVVFKVTPRMFGYHDRELRWRVDPGEVDVMVGPNAAYFSRVRLTLVDGK</sequence>
<keyword evidence="10" id="KW-1185">Reference proteome</keyword>
<feature type="compositionally biased region" description="Basic and acidic residues" evidence="7">
    <location>
        <begin position="581"/>
        <end position="593"/>
    </location>
</feature>
<dbReference type="GO" id="GO:0008422">
    <property type="term" value="F:beta-glucosidase activity"/>
    <property type="evidence" value="ECO:0007669"/>
    <property type="project" value="UniProtKB-EC"/>
</dbReference>
<dbReference type="PANTHER" id="PTHR30620:SF16">
    <property type="entry name" value="LYSOSOMAL BETA GLUCOSIDASE"/>
    <property type="match status" value="1"/>
</dbReference>
<gene>
    <name evidence="9" type="ORF">FB458_1168</name>
</gene>
<evidence type="ECO:0000256" key="6">
    <source>
        <dbReference type="ARBA" id="ARBA00023295"/>
    </source>
</evidence>